<dbReference type="InterPro" id="IPR019999">
    <property type="entry name" value="Anth_synth_I-like"/>
</dbReference>
<sequence length="589" mass="68133">MYLPTGSAHVHFRDRHGTLHEYFFENPKEIIQTYNIEEVVSCLHRSEEASRQGNFVVGYVAYESAAAFDKRLLTKPATKCPLVYFAVYDREQSLDKFENYTGGEYDTGYWSSDTPASEYSEIINSIKQSIRKGDTYQTNYTIRLESHFSGDDISFYKNLCKSQKASYCAYINLGDLRVISVSPELFFEYQDNFIVTRPMKGTIARGRWYEEDFLMKQKLYQTEKERAENIMIVDLLRNDLGRIADVGSVKVSKLFEIEKYPNVYQMTSEINATTDAGLVEIFSALFPCGSITGAPKVSTMEIIESIEKSERGVYCGTIGLLLPYNHYIFNVAIRTVQIEMTNNKAVFGVGGGVTWDSSVEGEYQELINKAAVLRQDPIEFQILETLRFDGEEYYLLDFHLERMSKSADYFGYSYDREEIIKKLDAIANKCNKSLRVRVLLSQNGEINIESSEIKGKYNIINFSLSEFKIDSKNPFFYHKTTNRNIYKFNKNSCINDVLLCNERDEITEFTMGNVVLKINDTFYTPPVESGLLQGTFRRYLLENNEIQEKIIKKDELKIAQEMWFINSVQGWVRAQLVTFNESQYTRLER</sequence>
<dbReference type="Gene3D" id="3.30.470.10">
    <property type="match status" value="1"/>
</dbReference>
<evidence type="ECO:0000313" key="3">
    <source>
        <dbReference type="Proteomes" id="UP000608420"/>
    </source>
</evidence>
<feature type="domain" description="Chorismate-utilising enzyme C-terminal" evidence="1">
    <location>
        <begin position="117"/>
        <end position="369"/>
    </location>
</feature>
<dbReference type="InterPro" id="IPR015890">
    <property type="entry name" value="Chorismate_C"/>
</dbReference>
<gene>
    <name evidence="2" type="ORF">GCM10010913_45310</name>
</gene>
<accession>A0ABQ1W6X6</accession>
<evidence type="ECO:0000313" key="2">
    <source>
        <dbReference type="EMBL" id="GGG18121.1"/>
    </source>
</evidence>
<dbReference type="InterPro" id="IPR005801">
    <property type="entry name" value="ADC_synthase"/>
</dbReference>
<name>A0ABQ1W6X6_9BACL</name>
<dbReference type="InterPro" id="IPR001544">
    <property type="entry name" value="Aminotrans_IV"/>
</dbReference>
<dbReference type="Gene3D" id="3.60.120.10">
    <property type="entry name" value="Anthranilate synthase"/>
    <property type="match status" value="1"/>
</dbReference>
<proteinExistence type="predicted"/>
<dbReference type="RefSeq" id="WP_120465003.1">
    <property type="nucleotide sequence ID" value="NZ_BMIW01000051.1"/>
</dbReference>
<dbReference type="Pfam" id="PF01063">
    <property type="entry name" value="Aminotran_4"/>
    <property type="match status" value="1"/>
</dbReference>
<dbReference type="Pfam" id="PF00425">
    <property type="entry name" value="Chorismate_bind"/>
    <property type="match status" value="1"/>
</dbReference>
<dbReference type="EMBL" id="BMIW01000051">
    <property type="protein sequence ID" value="GGG18121.1"/>
    <property type="molecule type" value="Genomic_DNA"/>
</dbReference>
<dbReference type="SUPFAM" id="SSF56322">
    <property type="entry name" value="ADC synthase"/>
    <property type="match status" value="1"/>
</dbReference>
<dbReference type="PRINTS" id="PR00095">
    <property type="entry name" value="ANTSNTHASEI"/>
</dbReference>
<dbReference type="InterPro" id="IPR005802">
    <property type="entry name" value="ADC_synth_comp_1"/>
</dbReference>
<comment type="caution">
    <text evidence="2">The sequence shown here is derived from an EMBL/GenBank/DDBJ whole genome shotgun (WGS) entry which is preliminary data.</text>
</comment>
<dbReference type="NCBIfam" id="TIGR00553">
    <property type="entry name" value="pabB"/>
    <property type="match status" value="1"/>
</dbReference>
<dbReference type="PANTHER" id="PTHR11236:SF50">
    <property type="entry name" value="AMINODEOXYCHORISMATE SYNTHASE COMPONENT 1"/>
    <property type="match status" value="1"/>
</dbReference>
<keyword evidence="3" id="KW-1185">Reference proteome</keyword>
<dbReference type="Proteomes" id="UP000608420">
    <property type="component" value="Unassembled WGS sequence"/>
</dbReference>
<dbReference type="SUPFAM" id="SSF56752">
    <property type="entry name" value="D-aminoacid aminotransferase-like PLP-dependent enzymes"/>
    <property type="match status" value="1"/>
</dbReference>
<dbReference type="Gene3D" id="3.20.10.10">
    <property type="entry name" value="D-amino Acid Aminotransferase, subunit A, domain 2"/>
    <property type="match status" value="1"/>
</dbReference>
<evidence type="ECO:0000259" key="1">
    <source>
        <dbReference type="Pfam" id="PF00425"/>
    </source>
</evidence>
<dbReference type="InterPro" id="IPR043132">
    <property type="entry name" value="BCAT-like_C"/>
</dbReference>
<reference evidence="3" key="1">
    <citation type="journal article" date="2019" name="Int. J. Syst. Evol. Microbiol.">
        <title>The Global Catalogue of Microorganisms (GCM) 10K type strain sequencing project: providing services to taxonomists for standard genome sequencing and annotation.</title>
        <authorList>
            <consortium name="The Broad Institute Genomics Platform"/>
            <consortium name="The Broad Institute Genome Sequencing Center for Infectious Disease"/>
            <person name="Wu L."/>
            <person name="Ma J."/>
        </authorList>
    </citation>
    <scope>NUCLEOTIDE SEQUENCE [LARGE SCALE GENOMIC DNA]</scope>
    <source>
        <strain evidence="3">CGMCC 1.15420</strain>
    </source>
</reference>
<dbReference type="InterPro" id="IPR036038">
    <property type="entry name" value="Aminotransferase-like"/>
</dbReference>
<dbReference type="PANTHER" id="PTHR11236">
    <property type="entry name" value="AMINOBENZOATE/ANTHRANILATE SYNTHASE"/>
    <property type="match status" value="1"/>
</dbReference>
<dbReference type="InterPro" id="IPR043131">
    <property type="entry name" value="BCAT-like_N"/>
</dbReference>
<organism evidence="2 3">
    <name type="scientific">Paenibacillus aceti</name>
    <dbReference type="NCBI Taxonomy" id="1820010"/>
    <lineage>
        <taxon>Bacteria</taxon>
        <taxon>Bacillati</taxon>
        <taxon>Bacillota</taxon>
        <taxon>Bacilli</taxon>
        <taxon>Bacillales</taxon>
        <taxon>Paenibacillaceae</taxon>
        <taxon>Paenibacillus</taxon>
    </lineage>
</organism>
<protein>
    <submittedName>
        <fullName evidence="2">Aminodeoxychorismate synthase, component I</fullName>
    </submittedName>
</protein>